<evidence type="ECO:0000313" key="2">
    <source>
        <dbReference type="Proteomes" id="UP000006620"/>
    </source>
</evidence>
<dbReference type="KEGG" id="pms:KNP414_01565"/>
<dbReference type="HOGENOM" id="CLU_2303111_0_0_9"/>
<reference evidence="2" key="1">
    <citation type="submission" date="2011-06" db="EMBL/GenBank/DDBJ databases">
        <title>Complete genome sequence of Paenibacillus mucilaginosus KNP414.</title>
        <authorList>
            <person name="Wang J."/>
            <person name="Hu S."/>
            <person name="Hu X."/>
            <person name="Zhang B."/>
            <person name="Dong D."/>
            <person name="Zhang S."/>
            <person name="Zhao K."/>
            <person name="Wu D."/>
        </authorList>
    </citation>
    <scope>NUCLEOTIDE SEQUENCE [LARGE SCALE GENOMIC DNA]</scope>
    <source>
        <strain evidence="2">KNP414</strain>
    </source>
</reference>
<dbReference type="AlphaFoldDB" id="F8FNL7"/>
<reference evidence="1 2" key="2">
    <citation type="journal article" date="2013" name="Genome Announc.">
        <title>Genome Sequence of Growth-Improving Paenibacillus mucilaginosus Strain KNP414.</title>
        <authorList>
            <person name="Lu J.J."/>
            <person name="Wang J.F."/>
            <person name="Hu X.F."/>
        </authorList>
    </citation>
    <scope>NUCLEOTIDE SEQUENCE [LARGE SCALE GENOMIC DNA]</scope>
    <source>
        <strain evidence="1 2">KNP414</strain>
    </source>
</reference>
<proteinExistence type="predicted"/>
<name>F8FNL7_PAEMK</name>
<sequence length="100" mass="11575">MVPEQGRSIMSRKGFYTKVGKNFVGVFLSSEGPKMFINRDVYELTSPHWDVEMVKGRSRQIINFYWRGEVKLSVRCEANNDVFLPLFDYLDCRVKTAASS</sequence>
<accession>F8FNL7</accession>
<dbReference type="EMBL" id="CP002869">
    <property type="protein sequence ID" value="AEI40129.1"/>
    <property type="molecule type" value="Genomic_DNA"/>
</dbReference>
<dbReference type="Proteomes" id="UP000006620">
    <property type="component" value="Chromosome"/>
</dbReference>
<evidence type="ECO:0008006" key="3">
    <source>
        <dbReference type="Google" id="ProtNLM"/>
    </source>
</evidence>
<organism evidence="1 2">
    <name type="scientific">Paenibacillus mucilaginosus (strain KNP414)</name>
    <dbReference type="NCBI Taxonomy" id="1036673"/>
    <lineage>
        <taxon>Bacteria</taxon>
        <taxon>Bacillati</taxon>
        <taxon>Bacillota</taxon>
        <taxon>Bacilli</taxon>
        <taxon>Bacillales</taxon>
        <taxon>Paenibacillaceae</taxon>
        <taxon>Paenibacillus</taxon>
    </lineage>
</organism>
<evidence type="ECO:0000313" key="1">
    <source>
        <dbReference type="EMBL" id="AEI40129.1"/>
    </source>
</evidence>
<dbReference type="PATRIC" id="fig|1036673.3.peg.1380"/>
<gene>
    <name evidence="1" type="ordered locus">KNP414_01565</name>
</gene>
<protein>
    <recommendedName>
        <fullName evidence="3">YokE-like PH domain-containing protein</fullName>
    </recommendedName>
</protein>